<evidence type="ECO:0000313" key="1">
    <source>
        <dbReference type="EMBL" id="KAG0718498.1"/>
    </source>
</evidence>
<dbReference type="Proteomes" id="UP000770661">
    <property type="component" value="Unassembled WGS sequence"/>
</dbReference>
<name>A0A8J4Y1F4_CHIOP</name>
<accession>A0A8J4Y1F4</accession>
<reference evidence="1" key="1">
    <citation type="submission" date="2020-07" db="EMBL/GenBank/DDBJ databases">
        <title>The High-quality genome of the commercially important snow crab, Chionoecetes opilio.</title>
        <authorList>
            <person name="Jeong J.-H."/>
            <person name="Ryu S."/>
        </authorList>
    </citation>
    <scope>NUCLEOTIDE SEQUENCE</scope>
    <source>
        <strain evidence="1">MADBK_172401_WGS</strain>
        <tissue evidence="1">Digestive gland</tissue>
    </source>
</reference>
<evidence type="ECO:0000313" key="2">
    <source>
        <dbReference type="Proteomes" id="UP000770661"/>
    </source>
</evidence>
<sequence length="169" mass="18187">MTHMLHFNAAAGEVGIICGSSLQWLSAGPAAGSGLTRSRKRRYEVAGGPCEGRVIPSGSELVTCRVCRSTRSSRGARRVGCSFSVFQAHPFATFLTWLVYVGQSRTPPLEWLTDSEVFFLPSGEWRVVPVDCALYLRRLDGLGLVGAKVTCHRLAPGGDCSAVSLVDNE</sequence>
<gene>
    <name evidence="1" type="ORF">GWK47_052340</name>
</gene>
<dbReference type="EMBL" id="JACEEZ010015977">
    <property type="protein sequence ID" value="KAG0718498.1"/>
    <property type="molecule type" value="Genomic_DNA"/>
</dbReference>
<protein>
    <submittedName>
        <fullName evidence="1">Uncharacterized protein</fullName>
    </submittedName>
</protein>
<keyword evidence="2" id="KW-1185">Reference proteome</keyword>
<comment type="caution">
    <text evidence="1">The sequence shown here is derived from an EMBL/GenBank/DDBJ whole genome shotgun (WGS) entry which is preliminary data.</text>
</comment>
<dbReference type="AlphaFoldDB" id="A0A8J4Y1F4"/>
<proteinExistence type="predicted"/>
<organism evidence="1 2">
    <name type="scientific">Chionoecetes opilio</name>
    <name type="common">Atlantic snow crab</name>
    <name type="synonym">Cancer opilio</name>
    <dbReference type="NCBI Taxonomy" id="41210"/>
    <lineage>
        <taxon>Eukaryota</taxon>
        <taxon>Metazoa</taxon>
        <taxon>Ecdysozoa</taxon>
        <taxon>Arthropoda</taxon>
        <taxon>Crustacea</taxon>
        <taxon>Multicrustacea</taxon>
        <taxon>Malacostraca</taxon>
        <taxon>Eumalacostraca</taxon>
        <taxon>Eucarida</taxon>
        <taxon>Decapoda</taxon>
        <taxon>Pleocyemata</taxon>
        <taxon>Brachyura</taxon>
        <taxon>Eubrachyura</taxon>
        <taxon>Majoidea</taxon>
        <taxon>Majidae</taxon>
        <taxon>Chionoecetes</taxon>
    </lineage>
</organism>